<keyword evidence="4" id="KW-1185">Reference proteome</keyword>
<dbReference type="EMBL" id="JAHRIN010078228">
    <property type="protein sequence ID" value="MEQ2219093.1"/>
    <property type="molecule type" value="Genomic_DNA"/>
</dbReference>
<organism evidence="3 4">
    <name type="scientific">Xenoophorus captivus</name>
    <dbReference type="NCBI Taxonomy" id="1517983"/>
    <lineage>
        <taxon>Eukaryota</taxon>
        <taxon>Metazoa</taxon>
        <taxon>Chordata</taxon>
        <taxon>Craniata</taxon>
        <taxon>Vertebrata</taxon>
        <taxon>Euteleostomi</taxon>
        <taxon>Actinopterygii</taxon>
        <taxon>Neopterygii</taxon>
        <taxon>Teleostei</taxon>
        <taxon>Neoteleostei</taxon>
        <taxon>Acanthomorphata</taxon>
        <taxon>Ovalentaria</taxon>
        <taxon>Atherinomorphae</taxon>
        <taxon>Cyprinodontiformes</taxon>
        <taxon>Goodeidae</taxon>
        <taxon>Xenoophorus</taxon>
    </lineage>
</organism>
<feature type="coiled-coil region" evidence="1">
    <location>
        <begin position="223"/>
        <end position="257"/>
    </location>
</feature>
<feature type="non-terminal residue" evidence="3">
    <location>
        <position position="1"/>
    </location>
</feature>
<dbReference type="PANTHER" id="PTHR18898:SF3">
    <property type="entry name" value="NUCLEOPROTEIN TPR"/>
    <property type="match status" value="1"/>
</dbReference>
<evidence type="ECO:0000313" key="3">
    <source>
        <dbReference type="EMBL" id="MEQ2219093.1"/>
    </source>
</evidence>
<accession>A0ABV0SEW5</accession>
<comment type="caution">
    <text evidence="3">The sequence shown here is derived from an EMBL/GenBank/DDBJ whole genome shotgun (WGS) entry which is preliminary data.</text>
</comment>
<evidence type="ECO:0000256" key="2">
    <source>
        <dbReference type="SAM" id="MobiDB-lite"/>
    </source>
</evidence>
<protein>
    <submittedName>
        <fullName evidence="3">Uncharacterized protein</fullName>
    </submittedName>
</protein>
<proteinExistence type="predicted"/>
<dbReference type="PANTHER" id="PTHR18898">
    <property type="entry name" value="NUCLEOPROTEIN TPR-RELATED"/>
    <property type="match status" value="1"/>
</dbReference>
<gene>
    <name evidence="3" type="ORF">XENOCAPTIV_012374</name>
</gene>
<feature type="compositionally biased region" description="Low complexity" evidence="2">
    <location>
        <begin position="154"/>
        <end position="163"/>
    </location>
</feature>
<dbReference type="Proteomes" id="UP001434883">
    <property type="component" value="Unassembled WGS sequence"/>
</dbReference>
<evidence type="ECO:0000313" key="4">
    <source>
        <dbReference type="Proteomes" id="UP001434883"/>
    </source>
</evidence>
<evidence type="ECO:0000256" key="1">
    <source>
        <dbReference type="SAM" id="Coils"/>
    </source>
</evidence>
<name>A0ABV0SEW5_9TELE</name>
<sequence>QQYFDVEKRLTESQEQILSATKDLQILKEENKKLSEFTCVYYITGEELSTLKGIEATEMEKKNQELSRAVEELSKLVKETGEGGSVFAIVSINHASLMPCGSSLTEEELDSMCPSAAAIAAIVKPGMKFFDLCNLLVELEEARGTRVSKDDGSSSDISSTSEETVSAYRREIAALQKRNQNMAATAQRHEHIIHTTIQDLRKANEKLALEQVRRRILGTVLSLNSKTETRQRLNNKIERLEAELASMKTKLEEEKTRELLSGAEQQVTTLKAQLASASSSEAAATSTNVTTPATRAAGLRAPLRGTHVCR</sequence>
<reference evidence="3 4" key="1">
    <citation type="submission" date="2021-06" db="EMBL/GenBank/DDBJ databases">
        <authorList>
            <person name="Palmer J.M."/>
        </authorList>
    </citation>
    <scope>NUCLEOTIDE SEQUENCE [LARGE SCALE GENOMIC DNA]</scope>
    <source>
        <strain evidence="3 4">XC_2019</strain>
        <tissue evidence="3">Muscle</tissue>
    </source>
</reference>
<keyword evidence="1" id="KW-0175">Coiled coil</keyword>
<feature type="region of interest" description="Disordered" evidence="2">
    <location>
        <begin position="144"/>
        <end position="163"/>
    </location>
</feature>